<name>A0A1J4JPD2_9EUKA</name>
<accession>A0A1J4JPD2</accession>
<proteinExistence type="predicted"/>
<protein>
    <submittedName>
        <fullName evidence="1">Uncharacterized protein</fullName>
    </submittedName>
</protein>
<dbReference type="VEuPathDB" id="TrichDB:TRFO_07683"/>
<evidence type="ECO:0000313" key="2">
    <source>
        <dbReference type="Proteomes" id="UP000179807"/>
    </source>
</evidence>
<dbReference type="InterPro" id="IPR011989">
    <property type="entry name" value="ARM-like"/>
</dbReference>
<evidence type="ECO:0000313" key="1">
    <source>
        <dbReference type="EMBL" id="OHT01015.1"/>
    </source>
</evidence>
<sequence>MNFEYKTIDPSCKFQRNVFLSTIVMCLPDLYEDISQGESMLLQSSYFEECLNYGYSLFFNEQYFELSQLLIKLSDNFILDDDDYMYKINCFMNHPLSKILFQSVDTNHLYCLAPYILQLFINMSAAEKYSDTFIHYCIENRGVEITMHLKRQLTPQFLPLVFIFAFNIYRCCAYFLTQQTTEFYDILMWCPKTDERYRYLIPLQLLNILRSSPLDNPEVVNIFFKKIMKLSMQENDLAIYSMWCLYYYFRNSIKFCRQFITKKFMQFLVAKIRFSRNEKHIKIALYIYSYLFCFNDAIDIRFMCQKMFPLESVLELLTHPDKEIVVQAITLSNNFMAYQYPNVLVFIHAHGFDILVNIAQYDPVQCKIEAGIVLTHMMFMLESEELKNIMSEEFLIFLFDLIQIHDNDLTMSLLQFISSFLPRYNWIMNILISIDFDKELEEMESTLSNFALRDKAVRLFNSIQYHRKRMADEG</sequence>
<comment type="caution">
    <text evidence="1">The sequence shown here is derived from an EMBL/GenBank/DDBJ whole genome shotgun (WGS) entry which is preliminary data.</text>
</comment>
<dbReference type="AlphaFoldDB" id="A0A1J4JPD2"/>
<keyword evidence="2" id="KW-1185">Reference proteome</keyword>
<gene>
    <name evidence="1" type="ORF">TRFO_07683</name>
</gene>
<dbReference type="GeneID" id="94828531"/>
<dbReference type="Gene3D" id="1.25.10.10">
    <property type="entry name" value="Leucine-rich Repeat Variant"/>
    <property type="match status" value="1"/>
</dbReference>
<dbReference type="SUPFAM" id="SSF48371">
    <property type="entry name" value="ARM repeat"/>
    <property type="match status" value="1"/>
</dbReference>
<dbReference type="InterPro" id="IPR016024">
    <property type="entry name" value="ARM-type_fold"/>
</dbReference>
<organism evidence="1 2">
    <name type="scientific">Tritrichomonas foetus</name>
    <dbReference type="NCBI Taxonomy" id="1144522"/>
    <lineage>
        <taxon>Eukaryota</taxon>
        <taxon>Metamonada</taxon>
        <taxon>Parabasalia</taxon>
        <taxon>Tritrichomonadida</taxon>
        <taxon>Tritrichomonadidae</taxon>
        <taxon>Tritrichomonas</taxon>
    </lineage>
</organism>
<dbReference type="RefSeq" id="XP_068354151.1">
    <property type="nucleotide sequence ID" value="XM_068493827.1"/>
</dbReference>
<reference evidence="1" key="1">
    <citation type="submission" date="2016-10" db="EMBL/GenBank/DDBJ databases">
        <authorList>
            <person name="Benchimol M."/>
            <person name="Almeida L.G."/>
            <person name="Vasconcelos A.T."/>
            <person name="Perreira-Neves A."/>
            <person name="Rosa I.A."/>
            <person name="Tasca T."/>
            <person name="Bogo M.R."/>
            <person name="de Souza W."/>
        </authorList>
    </citation>
    <scope>NUCLEOTIDE SEQUENCE [LARGE SCALE GENOMIC DNA]</scope>
    <source>
        <strain evidence="1">K</strain>
    </source>
</reference>
<dbReference type="EMBL" id="MLAK01000927">
    <property type="protein sequence ID" value="OHT01015.1"/>
    <property type="molecule type" value="Genomic_DNA"/>
</dbReference>
<dbReference type="Proteomes" id="UP000179807">
    <property type="component" value="Unassembled WGS sequence"/>
</dbReference>